<reference evidence="2" key="1">
    <citation type="submission" date="2020-06" db="EMBL/GenBank/DDBJ databases">
        <authorList>
            <person name="Li T."/>
            <person name="Hu X."/>
            <person name="Zhang T."/>
            <person name="Song X."/>
            <person name="Zhang H."/>
            <person name="Dai N."/>
            <person name="Sheng W."/>
            <person name="Hou X."/>
            <person name="Wei L."/>
        </authorList>
    </citation>
    <scope>NUCLEOTIDE SEQUENCE</scope>
    <source>
        <strain evidence="2">K16</strain>
        <tissue evidence="2">Leaf</tissue>
    </source>
</reference>
<dbReference type="Gene3D" id="3.30.70.270">
    <property type="match status" value="2"/>
</dbReference>
<dbReference type="InterPro" id="IPR053134">
    <property type="entry name" value="RNA-dir_DNA_polymerase"/>
</dbReference>
<reference evidence="2" key="2">
    <citation type="journal article" date="2024" name="Plant">
        <title>Genomic evolution and insights into agronomic trait innovations of Sesamum species.</title>
        <authorList>
            <person name="Miao H."/>
            <person name="Wang L."/>
            <person name="Qu L."/>
            <person name="Liu H."/>
            <person name="Sun Y."/>
            <person name="Le M."/>
            <person name="Wang Q."/>
            <person name="Wei S."/>
            <person name="Zheng Y."/>
            <person name="Lin W."/>
            <person name="Duan Y."/>
            <person name="Cao H."/>
            <person name="Xiong S."/>
            <person name="Wang X."/>
            <person name="Wei L."/>
            <person name="Li C."/>
            <person name="Ma Q."/>
            <person name="Ju M."/>
            <person name="Zhao R."/>
            <person name="Li G."/>
            <person name="Mu C."/>
            <person name="Tian Q."/>
            <person name="Mei H."/>
            <person name="Zhang T."/>
            <person name="Gao T."/>
            <person name="Zhang H."/>
        </authorList>
    </citation>
    <scope>NUCLEOTIDE SEQUENCE</scope>
    <source>
        <strain evidence="2">K16</strain>
    </source>
</reference>
<protein>
    <recommendedName>
        <fullName evidence="1">Reverse transcriptase domain-containing protein</fullName>
    </recommendedName>
</protein>
<keyword evidence="3" id="KW-1185">Reference proteome</keyword>
<organism evidence="2 3">
    <name type="scientific">Sesamum angolense</name>
    <dbReference type="NCBI Taxonomy" id="2727404"/>
    <lineage>
        <taxon>Eukaryota</taxon>
        <taxon>Viridiplantae</taxon>
        <taxon>Streptophyta</taxon>
        <taxon>Embryophyta</taxon>
        <taxon>Tracheophyta</taxon>
        <taxon>Spermatophyta</taxon>
        <taxon>Magnoliopsida</taxon>
        <taxon>eudicotyledons</taxon>
        <taxon>Gunneridae</taxon>
        <taxon>Pentapetalae</taxon>
        <taxon>asterids</taxon>
        <taxon>lamiids</taxon>
        <taxon>Lamiales</taxon>
        <taxon>Pedaliaceae</taxon>
        <taxon>Sesamum</taxon>
    </lineage>
</organism>
<dbReference type="Proteomes" id="UP001289374">
    <property type="component" value="Unassembled WGS sequence"/>
</dbReference>
<feature type="domain" description="Reverse transcriptase" evidence="1">
    <location>
        <begin position="10"/>
        <end position="71"/>
    </location>
</feature>
<sequence length="180" mass="20976">MFSRLHNIVAIYQRLVNKIFLPQLGRNMEVYIDDILLKSTKTNDHVVDLDEIFEVFRRYKLKFNPMNCAFGVKGGCFLKYMVTEGGIEANPIKIQVILYMKVQSKVNEIQLLTGRITVLNRFISKSSKKSLPFFNVLTKAKSFKWGFECQSSFNEFKKYLEGLLYWSSHPWGILSTCTYS</sequence>
<dbReference type="InterPro" id="IPR043128">
    <property type="entry name" value="Rev_trsase/Diguanyl_cyclase"/>
</dbReference>
<dbReference type="PANTHER" id="PTHR24559:SF444">
    <property type="entry name" value="REVERSE TRANSCRIPTASE DOMAIN-CONTAINING PROTEIN"/>
    <property type="match status" value="1"/>
</dbReference>
<dbReference type="PANTHER" id="PTHR24559">
    <property type="entry name" value="TRANSPOSON TY3-I GAG-POL POLYPROTEIN"/>
    <property type="match status" value="1"/>
</dbReference>
<evidence type="ECO:0000259" key="1">
    <source>
        <dbReference type="Pfam" id="PF00078"/>
    </source>
</evidence>
<comment type="caution">
    <text evidence="2">The sequence shown here is derived from an EMBL/GenBank/DDBJ whole genome shotgun (WGS) entry which is preliminary data.</text>
</comment>
<dbReference type="Pfam" id="PF00078">
    <property type="entry name" value="RVT_1"/>
    <property type="match status" value="1"/>
</dbReference>
<evidence type="ECO:0000313" key="3">
    <source>
        <dbReference type="Proteomes" id="UP001289374"/>
    </source>
</evidence>
<dbReference type="InterPro" id="IPR000477">
    <property type="entry name" value="RT_dom"/>
</dbReference>
<dbReference type="InterPro" id="IPR043502">
    <property type="entry name" value="DNA/RNA_pol_sf"/>
</dbReference>
<proteinExistence type="predicted"/>
<dbReference type="EMBL" id="JACGWL010000008">
    <property type="protein sequence ID" value="KAK4397396.1"/>
    <property type="molecule type" value="Genomic_DNA"/>
</dbReference>
<gene>
    <name evidence="2" type="ORF">Sango_1576200</name>
</gene>
<dbReference type="AlphaFoldDB" id="A0AAE1WQ49"/>
<dbReference type="SUPFAM" id="SSF56672">
    <property type="entry name" value="DNA/RNA polymerases"/>
    <property type="match status" value="1"/>
</dbReference>
<accession>A0AAE1WQ49</accession>
<evidence type="ECO:0000313" key="2">
    <source>
        <dbReference type="EMBL" id="KAK4397396.1"/>
    </source>
</evidence>
<name>A0AAE1WQ49_9LAMI</name>